<protein>
    <submittedName>
        <fullName evidence="4">DSBA oxidoreductase</fullName>
    </submittedName>
</protein>
<dbReference type="PANTHER" id="PTHR13887">
    <property type="entry name" value="GLUTATHIONE S-TRANSFERASE KAPPA"/>
    <property type="match status" value="1"/>
</dbReference>
<proteinExistence type="inferred from homology"/>
<organism evidence="4 5">
    <name type="scientific">Methylobacterium variabile</name>
    <dbReference type="NCBI Taxonomy" id="298794"/>
    <lineage>
        <taxon>Bacteria</taxon>
        <taxon>Pseudomonadati</taxon>
        <taxon>Pseudomonadota</taxon>
        <taxon>Alphaproteobacteria</taxon>
        <taxon>Hyphomicrobiales</taxon>
        <taxon>Methylobacteriaceae</taxon>
        <taxon>Methylobacterium</taxon>
    </lineage>
</organism>
<comment type="function">
    <text evidence="1">May be required for disulfide bond formation in some proteins.</text>
</comment>
<dbReference type="RefSeq" id="WP_048444789.1">
    <property type="nucleotide sequence ID" value="NZ_LABY01000087.1"/>
</dbReference>
<dbReference type="Pfam" id="PF13462">
    <property type="entry name" value="Thioredoxin_4"/>
    <property type="match status" value="1"/>
</dbReference>
<dbReference type="PANTHER" id="PTHR13887:SF55">
    <property type="entry name" value="SLR0313 PROTEIN"/>
    <property type="match status" value="1"/>
</dbReference>
<dbReference type="AlphaFoldDB" id="A0A0J6SPT5"/>
<evidence type="ECO:0000313" key="4">
    <source>
        <dbReference type="EMBL" id="KMO37240.1"/>
    </source>
</evidence>
<dbReference type="EMBL" id="LABY01000087">
    <property type="protein sequence ID" value="KMO37240.1"/>
    <property type="molecule type" value="Genomic_DNA"/>
</dbReference>
<comment type="similarity">
    <text evidence="2">Belongs to the thioredoxin family. DsbA subfamily.</text>
</comment>
<keyword evidence="5" id="KW-1185">Reference proteome</keyword>
<dbReference type="OrthoDB" id="9808135at2"/>
<gene>
    <name evidence="4" type="ORF">VQ02_13865</name>
</gene>
<feature type="domain" description="Thioredoxin" evidence="3">
    <location>
        <begin position="1"/>
        <end position="174"/>
    </location>
</feature>
<dbReference type="SUPFAM" id="SSF52833">
    <property type="entry name" value="Thioredoxin-like"/>
    <property type="match status" value="1"/>
</dbReference>
<evidence type="ECO:0000256" key="1">
    <source>
        <dbReference type="ARBA" id="ARBA00003565"/>
    </source>
</evidence>
<dbReference type="InterPro" id="IPR012336">
    <property type="entry name" value="Thioredoxin-like_fold"/>
</dbReference>
<dbReference type="Gene3D" id="3.40.30.10">
    <property type="entry name" value="Glutaredoxin"/>
    <property type="match status" value="1"/>
</dbReference>
<dbReference type="InterPro" id="IPR036249">
    <property type="entry name" value="Thioredoxin-like_sf"/>
</dbReference>
<evidence type="ECO:0000259" key="3">
    <source>
        <dbReference type="PROSITE" id="PS51352"/>
    </source>
</evidence>
<dbReference type="PATRIC" id="fig|298794.3.peg.7547"/>
<sequence length="176" mass="19218">MAELRVPVSAADHVRGGAEGKVVLVEYGDYECPYCRLAHVQVMQLGRHFGDELTYVFRNFPLTEIHPLAEPAAEAAEFAGAQGQFWAMHDAIYAHQEQLSLPFLLSAARALGLSESSLAAALEAGTYAPKVKQDFLGGVRSGVNGTPTFFINGHRYEGPFDYQHMAAAIQPLRSRP</sequence>
<reference evidence="4 5" key="1">
    <citation type="submission" date="2015-03" db="EMBL/GenBank/DDBJ databases">
        <title>Genome sequencing of Methylobacterium variabile DSM 16961.</title>
        <authorList>
            <person name="Chaudhry V."/>
            <person name="Patil P.B."/>
        </authorList>
    </citation>
    <scope>NUCLEOTIDE SEQUENCE [LARGE SCALE GENOMIC DNA]</scope>
    <source>
        <strain evidence="4 5">DSM 16961</strain>
    </source>
</reference>
<dbReference type="PROSITE" id="PS51352">
    <property type="entry name" value="THIOREDOXIN_2"/>
    <property type="match status" value="1"/>
</dbReference>
<name>A0A0J6SPT5_9HYPH</name>
<comment type="caution">
    <text evidence="4">The sequence shown here is derived from an EMBL/GenBank/DDBJ whole genome shotgun (WGS) entry which is preliminary data.</text>
</comment>
<accession>A0A0J6SPT5</accession>
<evidence type="ECO:0000256" key="2">
    <source>
        <dbReference type="ARBA" id="ARBA00005791"/>
    </source>
</evidence>
<dbReference type="Proteomes" id="UP000035955">
    <property type="component" value="Unassembled WGS sequence"/>
</dbReference>
<evidence type="ECO:0000313" key="5">
    <source>
        <dbReference type="Proteomes" id="UP000035955"/>
    </source>
</evidence>
<dbReference type="InterPro" id="IPR013766">
    <property type="entry name" value="Thioredoxin_domain"/>
</dbReference>